<dbReference type="STRING" id="1715989.NITINOP_0908"/>
<dbReference type="Proteomes" id="UP000066284">
    <property type="component" value="Chromosome 1"/>
</dbReference>
<dbReference type="OrthoDB" id="9790757at2"/>
<proteinExistence type="predicted"/>
<protein>
    <recommendedName>
        <fullName evidence="3">DUF4398 domain-containing protein</fullName>
    </recommendedName>
</protein>
<dbReference type="KEGG" id="nio:NITINOP_0908"/>
<evidence type="ECO:0000313" key="2">
    <source>
        <dbReference type="Proteomes" id="UP000066284"/>
    </source>
</evidence>
<organism evidence="1 2">
    <name type="scientific">Candidatus Nitrospira inopinata</name>
    <dbReference type="NCBI Taxonomy" id="1715989"/>
    <lineage>
        <taxon>Bacteria</taxon>
        <taxon>Pseudomonadati</taxon>
        <taxon>Nitrospirota</taxon>
        <taxon>Nitrospiria</taxon>
        <taxon>Nitrospirales</taxon>
        <taxon>Nitrospiraceae</taxon>
        <taxon>Nitrospira</taxon>
    </lineage>
</organism>
<dbReference type="EMBL" id="LN885086">
    <property type="protein sequence ID" value="CUQ65883.1"/>
    <property type="molecule type" value="Genomic_DNA"/>
</dbReference>
<dbReference type="AlphaFoldDB" id="A0A0S4KU69"/>
<keyword evidence="2" id="KW-1185">Reference proteome</keyword>
<dbReference type="RefSeq" id="WP_158023204.1">
    <property type="nucleotide sequence ID" value="NZ_LN885086.1"/>
</dbReference>
<evidence type="ECO:0000313" key="1">
    <source>
        <dbReference type="EMBL" id="CUQ65883.1"/>
    </source>
</evidence>
<gene>
    <name evidence="1" type="ORF">NITINOP_0908</name>
</gene>
<dbReference type="PROSITE" id="PS51257">
    <property type="entry name" value="PROKAR_LIPOPROTEIN"/>
    <property type="match status" value="1"/>
</dbReference>
<reference evidence="2" key="1">
    <citation type="submission" date="2015-09" db="EMBL/GenBank/DDBJ databases">
        <authorList>
            <person name="Daims H."/>
        </authorList>
    </citation>
    <scope>NUCLEOTIDE SEQUENCE [LARGE SCALE GENOMIC DNA]</scope>
</reference>
<name>A0A0S4KU69_9BACT</name>
<accession>A0A0S4KU69</accession>
<sequence>MKPMRQTATLFVLTALLTGGCAKPPTDKIEAAEQAVKQARERGAHVYAPEEYAKLEGKLTALKQEAAEQESKFAPFQDYGKVEELAVSTANEATAVSSAASQKKEEAKTAALQAQQVAQEAVSSTRQLIAKAPVGKDRAAIESIKNDIEALTTSLTQVQASIDKEDYQAAQAQAKAIDEKSRAISVEIQDAIAKVKPRKGSSFHKQ</sequence>
<evidence type="ECO:0008006" key="3">
    <source>
        <dbReference type="Google" id="ProtNLM"/>
    </source>
</evidence>